<name>A0A5C3M016_9AGAR</name>
<feature type="compositionally biased region" description="Basic and acidic residues" evidence="1">
    <location>
        <begin position="21"/>
        <end position="38"/>
    </location>
</feature>
<feature type="region of interest" description="Disordered" evidence="1">
    <location>
        <begin position="21"/>
        <end position="126"/>
    </location>
</feature>
<feature type="compositionally biased region" description="Basic and acidic residues" evidence="1">
    <location>
        <begin position="50"/>
        <end position="59"/>
    </location>
</feature>
<accession>A0A5C3M016</accession>
<sequence length="126" mass="14136">MELVKMEEALAEMREEIVDESHVLAGTERPEEVEKVEGVEGAEQILSDSGSEKSSEKVDKRKKTKAKGARRERVKVDSEMDSWDYRLDLASSNKGERRASDTEDTEEADETEVDAVPDRNSVGIVH</sequence>
<dbReference type="Proteomes" id="UP000308652">
    <property type="component" value="Unassembled WGS sequence"/>
</dbReference>
<feature type="compositionally biased region" description="Acidic residues" evidence="1">
    <location>
        <begin position="102"/>
        <end position="115"/>
    </location>
</feature>
<proteinExistence type="predicted"/>
<feature type="compositionally biased region" description="Basic and acidic residues" evidence="1">
    <location>
        <begin position="69"/>
        <end position="87"/>
    </location>
</feature>
<evidence type="ECO:0000313" key="3">
    <source>
        <dbReference type="Proteomes" id="UP000308652"/>
    </source>
</evidence>
<evidence type="ECO:0000313" key="2">
    <source>
        <dbReference type="EMBL" id="TFK37696.1"/>
    </source>
</evidence>
<reference evidence="2 3" key="1">
    <citation type="journal article" date="2019" name="Nat. Ecol. Evol.">
        <title>Megaphylogeny resolves global patterns of mushroom evolution.</title>
        <authorList>
            <person name="Varga T."/>
            <person name="Krizsan K."/>
            <person name="Foldi C."/>
            <person name="Dima B."/>
            <person name="Sanchez-Garcia M."/>
            <person name="Sanchez-Ramirez S."/>
            <person name="Szollosi G.J."/>
            <person name="Szarkandi J.G."/>
            <person name="Papp V."/>
            <person name="Albert L."/>
            <person name="Andreopoulos W."/>
            <person name="Angelini C."/>
            <person name="Antonin V."/>
            <person name="Barry K.W."/>
            <person name="Bougher N.L."/>
            <person name="Buchanan P."/>
            <person name="Buyck B."/>
            <person name="Bense V."/>
            <person name="Catcheside P."/>
            <person name="Chovatia M."/>
            <person name="Cooper J."/>
            <person name="Damon W."/>
            <person name="Desjardin D."/>
            <person name="Finy P."/>
            <person name="Geml J."/>
            <person name="Haridas S."/>
            <person name="Hughes K."/>
            <person name="Justo A."/>
            <person name="Karasinski D."/>
            <person name="Kautmanova I."/>
            <person name="Kiss B."/>
            <person name="Kocsube S."/>
            <person name="Kotiranta H."/>
            <person name="LaButti K.M."/>
            <person name="Lechner B.E."/>
            <person name="Liimatainen K."/>
            <person name="Lipzen A."/>
            <person name="Lukacs Z."/>
            <person name="Mihaltcheva S."/>
            <person name="Morgado L.N."/>
            <person name="Niskanen T."/>
            <person name="Noordeloos M.E."/>
            <person name="Ohm R.A."/>
            <person name="Ortiz-Santana B."/>
            <person name="Ovrebo C."/>
            <person name="Racz N."/>
            <person name="Riley R."/>
            <person name="Savchenko A."/>
            <person name="Shiryaev A."/>
            <person name="Soop K."/>
            <person name="Spirin V."/>
            <person name="Szebenyi C."/>
            <person name="Tomsovsky M."/>
            <person name="Tulloss R.E."/>
            <person name="Uehling J."/>
            <person name="Grigoriev I.V."/>
            <person name="Vagvolgyi C."/>
            <person name="Papp T."/>
            <person name="Martin F.M."/>
            <person name="Miettinen O."/>
            <person name="Hibbett D.S."/>
            <person name="Nagy L.G."/>
        </authorList>
    </citation>
    <scope>NUCLEOTIDE SEQUENCE [LARGE SCALE GENOMIC DNA]</scope>
    <source>
        <strain evidence="2 3">CBS 166.37</strain>
    </source>
</reference>
<protein>
    <submittedName>
        <fullName evidence="2">Uncharacterized protein</fullName>
    </submittedName>
</protein>
<keyword evidence="3" id="KW-1185">Reference proteome</keyword>
<evidence type="ECO:0000256" key="1">
    <source>
        <dbReference type="SAM" id="MobiDB-lite"/>
    </source>
</evidence>
<feature type="non-terminal residue" evidence="2">
    <location>
        <position position="126"/>
    </location>
</feature>
<organism evidence="2 3">
    <name type="scientific">Crucibulum laeve</name>
    <dbReference type="NCBI Taxonomy" id="68775"/>
    <lineage>
        <taxon>Eukaryota</taxon>
        <taxon>Fungi</taxon>
        <taxon>Dikarya</taxon>
        <taxon>Basidiomycota</taxon>
        <taxon>Agaricomycotina</taxon>
        <taxon>Agaricomycetes</taxon>
        <taxon>Agaricomycetidae</taxon>
        <taxon>Agaricales</taxon>
        <taxon>Agaricineae</taxon>
        <taxon>Nidulariaceae</taxon>
        <taxon>Crucibulum</taxon>
    </lineage>
</organism>
<gene>
    <name evidence="2" type="ORF">BDQ12DRAFT_685122</name>
</gene>
<dbReference type="EMBL" id="ML213607">
    <property type="protein sequence ID" value="TFK37696.1"/>
    <property type="molecule type" value="Genomic_DNA"/>
</dbReference>
<dbReference type="AlphaFoldDB" id="A0A5C3M016"/>